<keyword evidence="3" id="KW-1185">Reference proteome</keyword>
<evidence type="ECO:0000313" key="3">
    <source>
        <dbReference type="Proteomes" id="UP000237073"/>
    </source>
</evidence>
<dbReference type="RefSeq" id="WP_103676702.1">
    <property type="nucleotide sequence ID" value="NZ_PQGD01000017.1"/>
</dbReference>
<name>A0A2P5GKZ3_9ENTR</name>
<proteinExistence type="predicted"/>
<dbReference type="Proteomes" id="UP000247005">
    <property type="component" value="Unassembled WGS sequence"/>
</dbReference>
<dbReference type="EMBL" id="PQGE01000011">
    <property type="protein sequence ID" value="POP44101.1"/>
    <property type="molecule type" value="Genomic_DNA"/>
</dbReference>
<evidence type="ECO:0000313" key="1">
    <source>
        <dbReference type="EMBL" id="POP44101.1"/>
    </source>
</evidence>
<evidence type="ECO:0000313" key="4">
    <source>
        <dbReference type="Proteomes" id="UP000247005"/>
    </source>
</evidence>
<protein>
    <submittedName>
        <fullName evidence="2">Cytoplasmic protein</fullName>
    </submittedName>
</protein>
<dbReference type="AlphaFoldDB" id="A0A2P5GKZ3"/>
<reference evidence="3 4" key="1">
    <citation type="submission" date="2018-01" db="EMBL/GenBank/DDBJ databases">
        <title>Superficieibacter electus gen. nov., sp. nov., an extended-spectrum beta-lactamase possessing member of the Enterobacteriaceae family, isolated from intensive care unit surfaces.</title>
        <authorList>
            <person name="Potter R.F."/>
            <person name="D'Souza A.W."/>
        </authorList>
    </citation>
    <scope>NUCLEOTIDE SEQUENCE [LARGE SCALE GENOMIC DNA]</scope>
    <source>
        <strain evidence="2 4">BP-1</strain>
        <strain evidence="1 3">BP-2</strain>
    </source>
</reference>
<comment type="caution">
    <text evidence="2">The sequence shown here is derived from an EMBL/GenBank/DDBJ whole genome shotgun (WGS) entry which is preliminary data.</text>
</comment>
<evidence type="ECO:0000313" key="2">
    <source>
        <dbReference type="EMBL" id="POP45430.1"/>
    </source>
</evidence>
<dbReference type="EMBL" id="PQGD01000017">
    <property type="protein sequence ID" value="POP45430.1"/>
    <property type="molecule type" value="Genomic_DNA"/>
</dbReference>
<gene>
    <name evidence="2" type="ORF">CHU32_19715</name>
    <name evidence="1" type="ORF">CHU33_14025</name>
</gene>
<sequence length="179" mass="20390">MSEPASFFLHAHITRDNLQAFLRSPAKNMEDYSDWLDWFSAEQRIYGDPAKMLRDLAGCNAGTSKDNICAEHITFDAQTQIVTMDHIFLSESFDDFLPLVVCLRGMEKFITPATQNNFLLIYSYWWGAEKDVSIGIEFDDGKSKIIANPQVENLTIANAFFDEHGDALAEELYNKQGYI</sequence>
<accession>A0A2P5GKZ3</accession>
<dbReference type="OrthoDB" id="6910425at2"/>
<dbReference type="Proteomes" id="UP000237073">
    <property type="component" value="Unassembled WGS sequence"/>
</dbReference>
<organism evidence="2 4">
    <name type="scientific">Superficieibacter electus</name>
    <dbReference type="NCBI Taxonomy" id="2022662"/>
    <lineage>
        <taxon>Bacteria</taxon>
        <taxon>Pseudomonadati</taxon>
        <taxon>Pseudomonadota</taxon>
        <taxon>Gammaproteobacteria</taxon>
        <taxon>Enterobacterales</taxon>
        <taxon>Enterobacteriaceae</taxon>
        <taxon>Superficieibacter</taxon>
    </lineage>
</organism>